<evidence type="ECO:0000256" key="2">
    <source>
        <dbReference type="ARBA" id="ARBA00007430"/>
    </source>
</evidence>
<organism evidence="8 9">
    <name type="scientific">Arenibacter nanhaiticus</name>
    <dbReference type="NCBI Taxonomy" id="558155"/>
    <lineage>
        <taxon>Bacteria</taxon>
        <taxon>Pseudomonadati</taxon>
        <taxon>Bacteroidota</taxon>
        <taxon>Flavobacteriia</taxon>
        <taxon>Flavobacteriales</taxon>
        <taxon>Flavobacteriaceae</taxon>
        <taxon>Arenibacter</taxon>
    </lineage>
</organism>
<feature type="transmembrane region" description="Helical" evidence="7">
    <location>
        <begin position="292"/>
        <end position="313"/>
    </location>
</feature>
<keyword evidence="6 7" id="KW-0472">Membrane</keyword>
<evidence type="ECO:0000256" key="1">
    <source>
        <dbReference type="ARBA" id="ARBA00004651"/>
    </source>
</evidence>
<keyword evidence="3" id="KW-1003">Cell membrane</keyword>
<dbReference type="AlphaFoldDB" id="A0A1M6A3D3"/>
<feature type="transmembrane region" description="Helical" evidence="7">
    <location>
        <begin position="80"/>
        <end position="103"/>
    </location>
</feature>
<evidence type="ECO:0000256" key="7">
    <source>
        <dbReference type="SAM" id="Phobius"/>
    </source>
</evidence>
<dbReference type="PANTHER" id="PTHR30250">
    <property type="entry name" value="PST FAMILY PREDICTED COLANIC ACID TRANSPORTER"/>
    <property type="match status" value="1"/>
</dbReference>
<feature type="transmembrane region" description="Helical" evidence="7">
    <location>
        <begin position="42"/>
        <end position="59"/>
    </location>
</feature>
<dbReference type="GO" id="GO:0005886">
    <property type="term" value="C:plasma membrane"/>
    <property type="evidence" value="ECO:0007669"/>
    <property type="project" value="UniProtKB-SubCell"/>
</dbReference>
<gene>
    <name evidence="8" type="ORF">SAMN04487911_10160</name>
</gene>
<feature type="transmembrane region" description="Helical" evidence="7">
    <location>
        <begin position="148"/>
        <end position="167"/>
    </location>
</feature>
<feature type="transmembrane region" description="Helical" evidence="7">
    <location>
        <begin position="358"/>
        <end position="376"/>
    </location>
</feature>
<keyword evidence="5 7" id="KW-1133">Transmembrane helix</keyword>
<accession>A0A1M6A3D3</accession>
<protein>
    <submittedName>
        <fullName evidence="8">Membrane protein involved in the export of O-antigen and teichoic acid</fullName>
    </submittedName>
</protein>
<dbReference type="OrthoDB" id="9770347at2"/>
<feature type="transmembrane region" description="Helical" evidence="7">
    <location>
        <begin position="173"/>
        <end position="191"/>
    </location>
</feature>
<dbReference type="EMBL" id="FQYX01000001">
    <property type="protein sequence ID" value="SHI30955.1"/>
    <property type="molecule type" value="Genomic_DNA"/>
</dbReference>
<proteinExistence type="inferred from homology"/>
<evidence type="ECO:0000256" key="6">
    <source>
        <dbReference type="ARBA" id="ARBA00023136"/>
    </source>
</evidence>
<feature type="transmembrane region" description="Helical" evidence="7">
    <location>
        <begin position="440"/>
        <end position="463"/>
    </location>
</feature>
<keyword evidence="9" id="KW-1185">Reference proteome</keyword>
<dbReference type="Pfam" id="PF13440">
    <property type="entry name" value="Polysacc_synt_3"/>
    <property type="match status" value="1"/>
</dbReference>
<evidence type="ECO:0000256" key="5">
    <source>
        <dbReference type="ARBA" id="ARBA00022989"/>
    </source>
</evidence>
<sequence>MSVLQNLLKKGLIWSFVDNVLLKGITFIVTIFLARILTPNDFGLLGIITIFISLGNAIIEGGMGNSIIRDNKATSSDYNAVFYGNLIISLLLYPILFFTAPILSRYFNNDLIVPLIRVYGLSFIISAFFYIQYSIFMKEMSFKKITALNGPAVITGAIVGLVSAYLGKGVWSLVYMQLSTLVFKVLFYWMFSSWTPQVGFSFKVLKKHLNFGYKLMISSIMDAAMREAYSFIIGKHFSIKTLGHFNHSKSFRNYPVHLLSTVVSSVTFPLLSKIQDDKEKVGRLYAKIIRSMFFIVTPLMVALIVVAKPLFLILFTEKWLPAVPYFQLLAITGILIPIHICNLNIFKIFNRTDLFLKLEVIKVLLVCVSLAIGYFWGIFGLLYANIGSSILGLFVNTYYGKKLIDYSTLDQLLDMFPIVIFASVSYFLGTYALLQSDSLHIIFQLMVGVVFTLVCYLTLAILFKSKSLVEVKGLGKLILKRN</sequence>
<evidence type="ECO:0000256" key="4">
    <source>
        <dbReference type="ARBA" id="ARBA00022692"/>
    </source>
</evidence>
<dbReference type="STRING" id="558155.SAMN04487911_10160"/>
<dbReference type="InterPro" id="IPR050833">
    <property type="entry name" value="Poly_Biosynth_Transport"/>
</dbReference>
<feature type="transmembrane region" description="Helical" evidence="7">
    <location>
        <begin position="412"/>
        <end position="434"/>
    </location>
</feature>
<feature type="transmembrane region" description="Helical" evidence="7">
    <location>
        <begin position="325"/>
        <end position="346"/>
    </location>
</feature>
<dbReference type="CDD" id="cd13127">
    <property type="entry name" value="MATE_tuaB_like"/>
    <property type="match status" value="1"/>
</dbReference>
<dbReference type="Proteomes" id="UP000184231">
    <property type="component" value="Unassembled WGS sequence"/>
</dbReference>
<feature type="transmembrane region" description="Helical" evidence="7">
    <location>
        <begin position="115"/>
        <end position="136"/>
    </location>
</feature>
<evidence type="ECO:0000313" key="8">
    <source>
        <dbReference type="EMBL" id="SHI30955.1"/>
    </source>
</evidence>
<keyword evidence="4 7" id="KW-0812">Transmembrane</keyword>
<dbReference type="PANTHER" id="PTHR30250:SF10">
    <property type="entry name" value="LIPOPOLYSACCHARIDE BIOSYNTHESIS PROTEIN WZXC"/>
    <property type="match status" value="1"/>
</dbReference>
<comment type="similarity">
    <text evidence="2">Belongs to the polysaccharide synthase family.</text>
</comment>
<feature type="transmembrane region" description="Helical" evidence="7">
    <location>
        <begin position="12"/>
        <end position="36"/>
    </location>
</feature>
<reference evidence="8 9" key="1">
    <citation type="submission" date="2016-11" db="EMBL/GenBank/DDBJ databases">
        <authorList>
            <person name="Jaros S."/>
            <person name="Januszkiewicz K."/>
            <person name="Wedrychowicz H."/>
        </authorList>
    </citation>
    <scope>NUCLEOTIDE SEQUENCE [LARGE SCALE GENOMIC DNA]</scope>
    <source>
        <strain evidence="8 9">CGMCC 1.8863</strain>
    </source>
</reference>
<evidence type="ECO:0000313" key="9">
    <source>
        <dbReference type="Proteomes" id="UP000184231"/>
    </source>
</evidence>
<evidence type="ECO:0000256" key="3">
    <source>
        <dbReference type="ARBA" id="ARBA00022475"/>
    </source>
</evidence>
<comment type="subcellular location">
    <subcellularLocation>
        <location evidence="1">Cell membrane</location>
        <topology evidence="1">Multi-pass membrane protein</topology>
    </subcellularLocation>
</comment>
<dbReference type="RefSeq" id="WP_072762644.1">
    <property type="nucleotide sequence ID" value="NZ_FQYX01000001.1"/>
</dbReference>
<name>A0A1M6A3D3_9FLAO</name>